<dbReference type="PRINTS" id="PR00081">
    <property type="entry name" value="GDHRDH"/>
</dbReference>
<keyword evidence="2" id="KW-0560">Oxidoreductase</keyword>
<dbReference type="PANTHER" id="PTHR44196:SF1">
    <property type="entry name" value="DEHYDROGENASE_REDUCTASE SDR FAMILY MEMBER 7B"/>
    <property type="match status" value="1"/>
</dbReference>
<dbReference type="AlphaFoldDB" id="A0AAE4Y828"/>
<reference evidence="3" key="1">
    <citation type="submission" date="2020-01" db="EMBL/GenBank/DDBJ databases">
        <authorList>
            <person name="Chen W.-M."/>
        </authorList>
    </citation>
    <scope>NUCLEOTIDE SEQUENCE</scope>
    <source>
        <strain evidence="3">CYK-10</strain>
    </source>
</reference>
<dbReference type="Gene3D" id="3.40.50.720">
    <property type="entry name" value="NAD(P)-binding Rossmann-like Domain"/>
    <property type="match status" value="1"/>
</dbReference>
<dbReference type="RefSeq" id="WP_168774372.1">
    <property type="nucleotide sequence ID" value="NZ_JAABNR010000006.1"/>
</dbReference>
<dbReference type="GO" id="GO:0016491">
    <property type="term" value="F:oxidoreductase activity"/>
    <property type="evidence" value="ECO:0007669"/>
    <property type="project" value="UniProtKB-KW"/>
</dbReference>
<dbReference type="EMBL" id="JAABNR010000006">
    <property type="protein sequence ID" value="NBZ87568.1"/>
    <property type="molecule type" value="Genomic_DNA"/>
</dbReference>
<comment type="similarity">
    <text evidence="1">Belongs to the short-chain dehydrogenases/reductases (SDR) family.</text>
</comment>
<sequence>MKGTYWLIGASEGLGEALARALHKKGVSLVLSARNGEKLAALAAELPGARVLALDVKDAAAVQHAADMLGEIDGMVWLAGVYWPMSAEALEPAPFLEMCDVNFMGAARAVAAVVPGMVKRGRGHIVLTGSLSAFRGLPGAMGYQASKAGCMALAESLHADLRGTRVKVQLASPGFIKTRLTAKNQFKMPFLMEPETAAAEMVTLMESPRFARHFPRVFSWLFRCSRFLPDWAYYRVFAPK</sequence>
<dbReference type="InterPro" id="IPR036291">
    <property type="entry name" value="NAD(P)-bd_dom_sf"/>
</dbReference>
<evidence type="ECO:0000256" key="1">
    <source>
        <dbReference type="ARBA" id="ARBA00006484"/>
    </source>
</evidence>
<comment type="caution">
    <text evidence="3">The sequence shown here is derived from an EMBL/GenBank/DDBJ whole genome shotgun (WGS) entry which is preliminary data.</text>
</comment>
<evidence type="ECO:0000313" key="3">
    <source>
        <dbReference type="EMBL" id="NBZ87568.1"/>
    </source>
</evidence>
<evidence type="ECO:0000313" key="4">
    <source>
        <dbReference type="Proteomes" id="UP001193501"/>
    </source>
</evidence>
<evidence type="ECO:0000256" key="2">
    <source>
        <dbReference type="ARBA" id="ARBA00023002"/>
    </source>
</evidence>
<dbReference type="PANTHER" id="PTHR44196">
    <property type="entry name" value="DEHYDROGENASE/REDUCTASE SDR FAMILY MEMBER 7B"/>
    <property type="match status" value="1"/>
</dbReference>
<organism evidence="3 4">
    <name type="scientific">Stagnihabitans tardus</name>
    <dbReference type="NCBI Taxonomy" id="2699202"/>
    <lineage>
        <taxon>Bacteria</taxon>
        <taxon>Pseudomonadati</taxon>
        <taxon>Pseudomonadota</taxon>
        <taxon>Alphaproteobacteria</taxon>
        <taxon>Rhodobacterales</taxon>
        <taxon>Paracoccaceae</taxon>
        <taxon>Stagnihabitans</taxon>
    </lineage>
</organism>
<dbReference type="InterPro" id="IPR002347">
    <property type="entry name" value="SDR_fam"/>
</dbReference>
<dbReference type="GO" id="GO:0016020">
    <property type="term" value="C:membrane"/>
    <property type="evidence" value="ECO:0007669"/>
    <property type="project" value="TreeGrafter"/>
</dbReference>
<dbReference type="Proteomes" id="UP001193501">
    <property type="component" value="Unassembled WGS sequence"/>
</dbReference>
<accession>A0AAE4Y828</accession>
<gene>
    <name evidence="3" type="ORF">GV832_08240</name>
</gene>
<name>A0AAE4Y828_9RHOB</name>
<protein>
    <submittedName>
        <fullName evidence="3">SDR family NAD(P)-dependent oxidoreductase</fullName>
    </submittedName>
</protein>
<keyword evidence="4" id="KW-1185">Reference proteome</keyword>
<proteinExistence type="inferred from homology"/>
<dbReference type="Pfam" id="PF00106">
    <property type="entry name" value="adh_short"/>
    <property type="match status" value="1"/>
</dbReference>
<dbReference type="SUPFAM" id="SSF51735">
    <property type="entry name" value="NAD(P)-binding Rossmann-fold domains"/>
    <property type="match status" value="1"/>
</dbReference>